<protein>
    <recommendedName>
        <fullName evidence="5">Putative 3-methyladenine DNA glycosylase</fullName>
        <ecNumber evidence="5">3.2.2.-</ecNumber>
    </recommendedName>
</protein>
<dbReference type="GO" id="GO:0003677">
    <property type="term" value="F:DNA binding"/>
    <property type="evidence" value="ECO:0007669"/>
    <property type="project" value="InterPro"/>
</dbReference>
<dbReference type="EMBL" id="CP053540">
    <property type="protein sequence ID" value="WOB45574.1"/>
    <property type="molecule type" value="Genomic_DNA"/>
</dbReference>
<dbReference type="SUPFAM" id="SSF50486">
    <property type="entry name" value="FMT C-terminal domain-like"/>
    <property type="match status" value="1"/>
</dbReference>
<evidence type="ECO:0000256" key="5">
    <source>
        <dbReference type="HAMAP-Rule" id="MF_00527"/>
    </source>
</evidence>
<dbReference type="KEGG" id="tog:HNI00_02765"/>
<organism evidence="6">
    <name type="scientific">Thermoleptolyngbya oregonensis NK1-22</name>
    <dbReference type="NCBI Taxonomy" id="2547457"/>
    <lineage>
        <taxon>Bacteria</taxon>
        <taxon>Bacillati</taxon>
        <taxon>Cyanobacteriota</taxon>
        <taxon>Cyanophyceae</taxon>
        <taxon>Oculatellales</taxon>
        <taxon>Oculatellaceae</taxon>
        <taxon>Thermoleptolyngbya</taxon>
    </lineage>
</organism>
<evidence type="ECO:0000256" key="1">
    <source>
        <dbReference type="ARBA" id="ARBA00009232"/>
    </source>
</evidence>
<dbReference type="InterPro" id="IPR036995">
    <property type="entry name" value="MPG_sf"/>
</dbReference>
<evidence type="ECO:0000256" key="3">
    <source>
        <dbReference type="ARBA" id="ARBA00022801"/>
    </source>
</evidence>
<reference evidence="6" key="1">
    <citation type="submission" date="2020-05" db="EMBL/GenBank/DDBJ databases">
        <authorList>
            <person name="Zhu T."/>
            <person name="Keshari N."/>
            <person name="Lu X."/>
        </authorList>
    </citation>
    <scope>NUCLEOTIDE SEQUENCE</scope>
    <source>
        <strain evidence="6">NK1-22</strain>
    </source>
</reference>
<comment type="similarity">
    <text evidence="1 5">Belongs to the DNA glycosylase MPG family.</text>
</comment>
<dbReference type="CDD" id="cd00540">
    <property type="entry name" value="AAG"/>
    <property type="match status" value="1"/>
</dbReference>
<evidence type="ECO:0000256" key="2">
    <source>
        <dbReference type="ARBA" id="ARBA00022763"/>
    </source>
</evidence>
<evidence type="ECO:0000313" key="6">
    <source>
        <dbReference type="EMBL" id="WOB45574.1"/>
    </source>
</evidence>
<dbReference type="HAMAP" id="MF_00527">
    <property type="entry name" value="3MGH"/>
    <property type="match status" value="1"/>
</dbReference>
<dbReference type="AlphaFoldDB" id="A0AA96Y9T2"/>
<evidence type="ECO:0000256" key="4">
    <source>
        <dbReference type="ARBA" id="ARBA00023204"/>
    </source>
</evidence>
<dbReference type="InterPro" id="IPR011034">
    <property type="entry name" value="Formyl_transferase-like_C_sf"/>
</dbReference>
<dbReference type="NCBIfam" id="TIGR00567">
    <property type="entry name" value="3mg"/>
    <property type="match status" value="1"/>
</dbReference>
<keyword evidence="4 5" id="KW-0234">DNA repair</keyword>
<dbReference type="Gene3D" id="3.10.300.10">
    <property type="entry name" value="Methylpurine-DNA glycosylase (MPG)"/>
    <property type="match status" value="1"/>
</dbReference>
<dbReference type="EC" id="3.2.2.-" evidence="5"/>
<name>A0AA96Y9T2_9CYAN</name>
<dbReference type="InterPro" id="IPR003180">
    <property type="entry name" value="MPG"/>
</dbReference>
<dbReference type="Pfam" id="PF02245">
    <property type="entry name" value="Pur_DNA_glyco"/>
    <property type="match status" value="1"/>
</dbReference>
<gene>
    <name evidence="6" type="ORF">HNI00_02765</name>
</gene>
<dbReference type="PANTHER" id="PTHR10429">
    <property type="entry name" value="DNA-3-METHYLADENINE GLYCOSYLASE"/>
    <property type="match status" value="1"/>
</dbReference>
<dbReference type="GO" id="GO:0006284">
    <property type="term" value="P:base-excision repair"/>
    <property type="evidence" value="ECO:0007669"/>
    <property type="project" value="InterPro"/>
</dbReference>
<proteinExistence type="inferred from homology"/>
<keyword evidence="2 5" id="KW-0227">DNA damage</keyword>
<keyword evidence="3 5" id="KW-0378">Hydrolase</keyword>
<dbReference type="PANTHER" id="PTHR10429:SF0">
    <property type="entry name" value="DNA-3-METHYLADENINE GLYCOSYLASE"/>
    <property type="match status" value="1"/>
</dbReference>
<dbReference type="GO" id="GO:0003905">
    <property type="term" value="F:alkylbase DNA N-glycosylase activity"/>
    <property type="evidence" value="ECO:0007669"/>
    <property type="project" value="InterPro"/>
</dbReference>
<sequence>MRSPASVPPQPPTPSPGVIPPDWLSRCATQVAPDLLGCVLVRQLPSGEILRGVIVETEAYTPGDPACHAYRRRTPRNAVMFGPAGWAYVYLIYGMYHCFNVVTDLDGVPSAVLVRALELDRMPPGLDPGRDKLHRVAAGPGKLCRALQIDLSLTVTPLAPGQGLWLEGRSPTFQAQLDAGQISFVQTTRIGLTQGADRPWRWYVAESKAVSRR</sequence>
<accession>A0AA96Y9T2</accession>